<dbReference type="EMBL" id="GAIX01010768">
    <property type="protein sequence ID" value="JAA81792.1"/>
    <property type="molecule type" value="Transcribed_RNA"/>
</dbReference>
<keyword evidence="1" id="KW-0695">RNA-directed DNA polymerase</keyword>
<dbReference type="AlphaFoldDB" id="S4PU77"/>
<evidence type="ECO:0000313" key="1">
    <source>
        <dbReference type="EMBL" id="JAA81792.1"/>
    </source>
</evidence>
<feature type="non-terminal residue" evidence="1">
    <location>
        <position position="67"/>
    </location>
</feature>
<protein>
    <submittedName>
        <fullName evidence="1">Endonuclease and reverse transcriptase-like protein</fullName>
    </submittedName>
</protein>
<organism evidence="1">
    <name type="scientific">Pararge aegeria</name>
    <name type="common">speckled wood butterfly</name>
    <dbReference type="NCBI Taxonomy" id="116150"/>
    <lineage>
        <taxon>Eukaryota</taxon>
        <taxon>Metazoa</taxon>
        <taxon>Ecdysozoa</taxon>
        <taxon>Arthropoda</taxon>
        <taxon>Hexapoda</taxon>
        <taxon>Insecta</taxon>
        <taxon>Pterygota</taxon>
        <taxon>Neoptera</taxon>
        <taxon>Endopterygota</taxon>
        <taxon>Lepidoptera</taxon>
        <taxon>Glossata</taxon>
        <taxon>Ditrysia</taxon>
        <taxon>Papilionoidea</taxon>
        <taxon>Nymphalidae</taxon>
        <taxon>Satyrinae</taxon>
        <taxon>Satyrini</taxon>
        <taxon>Parargina</taxon>
        <taxon>Pararge</taxon>
    </lineage>
</organism>
<dbReference type="GO" id="GO:0004519">
    <property type="term" value="F:endonuclease activity"/>
    <property type="evidence" value="ECO:0007669"/>
    <property type="project" value="UniProtKB-KW"/>
</dbReference>
<keyword evidence="1" id="KW-0255">Endonuclease</keyword>
<reference evidence="1" key="1">
    <citation type="journal article" date="2013" name="BMC Genomics">
        <title>Unscrambling butterfly oogenesis.</title>
        <authorList>
            <person name="Carter J.M."/>
            <person name="Baker S.C."/>
            <person name="Pink R."/>
            <person name="Carter D.R."/>
            <person name="Collins A."/>
            <person name="Tomlin J."/>
            <person name="Gibbs M."/>
            <person name="Breuker C.J."/>
        </authorList>
    </citation>
    <scope>NUCLEOTIDE SEQUENCE</scope>
    <source>
        <tissue evidence="1">Ovary</tissue>
    </source>
</reference>
<keyword evidence="1" id="KW-0808">Transferase</keyword>
<proteinExistence type="predicted"/>
<keyword evidence="1" id="KW-0378">Hydrolase</keyword>
<keyword evidence="1" id="KW-0548">Nucleotidyltransferase</keyword>
<reference evidence="1" key="2">
    <citation type="submission" date="2013-05" db="EMBL/GenBank/DDBJ databases">
        <authorList>
            <person name="Carter J.-M."/>
            <person name="Baker S.C."/>
            <person name="Pink R."/>
            <person name="Carter D.R.F."/>
            <person name="Collins A."/>
            <person name="Tomlin J."/>
            <person name="Gibbs M."/>
            <person name="Breuker C.J."/>
        </authorList>
    </citation>
    <scope>NUCLEOTIDE SEQUENCE</scope>
    <source>
        <tissue evidence="1">Ovary</tissue>
    </source>
</reference>
<name>S4PU77_9NEOP</name>
<accession>S4PU77</accession>
<keyword evidence="1" id="KW-0540">Nuclease</keyword>
<dbReference type="GO" id="GO:0003964">
    <property type="term" value="F:RNA-directed DNA polymerase activity"/>
    <property type="evidence" value="ECO:0007669"/>
    <property type="project" value="UniProtKB-KW"/>
</dbReference>
<feature type="non-terminal residue" evidence="1">
    <location>
        <position position="1"/>
    </location>
</feature>
<sequence length="67" mass="7682">RLKAIVEAKKLLNDEQFGFRAKHSCVHQAHRLTEHILAGFNRYRHMGPTGAVFLDIAKAFDRVWHAG</sequence>